<evidence type="ECO:0000256" key="8">
    <source>
        <dbReference type="ARBA" id="ARBA00022840"/>
    </source>
</evidence>
<keyword evidence="11" id="KW-0115">cAMP biosynthesis</keyword>
<evidence type="ECO:0000256" key="1">
    <source>
        <dbReference type="ARBA" id="ARBA00001593"/>
    </source>
</evidence>
<dbReference type="InterPro" id="IPR001054">
    <property type="entry name" value="A/G_cyclase"/>
</dbReference>
<keyword evidence="13 15" id="KW-0456">Lyase</keyword>
<name>A0A2W1MWB5_9FLAO</name>
<dbReference type="InterPro" id="IPR003607">
    <property type="entry name" value="HD/PDEase_dom"/>
</dbReference>
<dbReference type="SUPFAM" id="SSF109604">
    <property type="entry name" value="HD-domain/PDEase-like"/>
    <property type="match status" value="1"/>
</dbReference>
<accession>A0A2W1MWB5</accession>
<keyword evidence="19" id="KW-1185">Reference proteome</keyword>
<evidence type="ECO:0000259" key="17">
    <source>
        <dbReference type="PROSITE" id="PS50125"/>
    </source>
</evidence>
<dbReference type="EMBL" id="QKSB01000008">
    <property type="protein sequence ID" value="PZE16399.1"/>
    <property type="molecule type" value="Genomic_DNA"/>
</dbReference>
<evidence type="ECO:0000256" key="2">
    <source>
        <dbReference type="ARBA" id="ARBA00001946"/>
    </source>
</evidence>
<evidence type="ECO:0000256" key="11">
    <source>
        <dbReference type="ARBA" id="ARBA00022998"/>
    </source>
</evidence>
<organism evidence="18 19">
    <name type="scientific">Putridiphycobacter roseus</name>
    <dbReference type="NCBI Taxonomy" id="2219161"/>
    <lineage>
        <taxon>Bacteria</taxon>
        <taxon>Pseudomonadati</taxon>
        <taxon>Bacteroidota</taxon>
        <taxon>Flavobacteriia</taxon>
        <taxon>Flavobacteriales</taxon>
        <taxon>Crocinitomicaceae</taxon>
        <taxon>Putridiphycobacter</taxon>
    </lineage>
</organism>
<evidence type="ECO:0000256" key="7">
    <source>
        <dbReference type="ARBA" id="ARBA00022741"/>
    </source>
</evidence>
<keyword evidence="7" id="KW-0547">Nucleotide-binding</keyword>
<evidence type="ECO:0000256" key="3">
    <source>
        <dbReference type="ARBA" id="ARBA00004141"/>
    </source>
</evidence>
<keyword evidence="6" id="KW-0479">Metal-binding</keyword>
<keyword evidence="10" id="KW-1133">Transmembrane helix</keyword>
<keyword evidence="8" id="KW-0067">ATP-binding</keyword>
<dbReference type="GO" id="GO:0000160">
    <property type="term" value="P:phosphorelay signal transduction system"/>
    <property type="evidence" value="ECO:0007669"/>
    <property type="project" value="InterPro"/>
</dbReference>
<dbReference type="Pfam" id="PF01966">
    <property type="entry name" value="HD"/>
    <property type="match status" value="1"/>
</dbReference>
<feature type="domain" description="Response regulatory" evidence="16">
    <location>
        <begin position="7"/>
        <end position="124"/>
    </location>
</feature>
<comment type="subcellular location">
    <subcellularLocation>
        <location evidence="3">Membrane</location>
        <topology evidence="3">Multi-pass membrane protein</topology>
    </subcellularLocation>
</comment>
<dbReference type="OrthoDB" id="5728337at2"/>
<comment type="catalytic activity">
    <reaction evidence="1">
        <text>ATP = 3',5'-cyclic AMP + diphosphate</text>
        <dbReference type="Rhea" id="RHEA:15389"/>
        <dbReference type="ChEBI" id="CHEBI:30616"/>
        <dbReference type="ChEBI" id="CHEBI:33019"/>
        <dbReference type="ChEBI" id="CHEBI:58165"/>
        <dbReference type="EC" id="4.6.1.1"/>
    </reaction>
</comment>
<dbReference type="PANTHER" id="PTHR45627">
    <property type="entry name" value="ADENYLATE CYCLASE TYPE 1"/>
    <property type="match status" value="1"/>
</dbReference>
<evidence type="ECO:0000313" key="19">
    <source>
        <dbReference type="Proteomes" id="UP000249248"/>
    </source>
</evidence>
<keyword evidence="5" id="KW-0812">Transmembrane</keyword>
<comment type="similarity">
    <text evidence="15">Belongs to the adenylyl cyclase class-4/guanylyl cyclase family.</text>
</comment>
<dbReference type="GO" id="GO:0005886">
    <property type="term" value="C:plasma membrane"/>
    <property type="evidence" value="ECO:0007669"/>
    <property type="project" value="TreeGrafter"/>
</dbReference>
<dbReference type="RefSeq" id="WP_111063785.1">
    <property type="nucleotide sequence ID" value="NZ_JBHUCU010000005.1"/>
</dbReference>
<dbReference type="SMART" id="SM00044">
    <property type="entry name" value="CYCc"/>
    <property type="match status" value="1"/>
</dbReference>
<dbReference type="SUPFAM" id="SSF52172">
    <property type="entry name" value="CheY-like"/>
    <property type="match status" value="1"/>
</dbReference>
<keyword evidence="12" id="KW-0472">Membrane</keyword>
<dbReference type="GO" id="GO:0046872">
    <property type="term" value="F:metal ion binding"/>
    <property type="evidence" value="ECO:0007669"/>
    <property type="project" value="UniProtKB-KW"/>
</dbReference>
<proteinExistence type="inferred from homology"/>
<dbReference type="Proteomes" id="UP000249248">
    <property type="component" value="Unassembled WGS sequence"/>
</dbReference>
<dbReference type="PROSITE" id="PS50110">
    <property type="entry name" value="RESPONSE_REGULATORY"/>
    <property type="match status" value="1"/>
</dbReference>
<dbReference type="PROSITE" id="PS00452">
    <property type="entry name" value="GUANYLATE_CYCLASE_1"/>
    <property type="match status" value="1"/>
</dbReference>
<evidence type="ECO:0000259" key="16">
    <source>
        <dbReference type="PROSITE" id="PS50110"/>
    </source>
</evidence>
<dbReference type="SUPFAM" id="SSF55073">
    <property type="entry name" value="Nucleotide cyclase"/>
    <property type="match status" value="1"/>
</dbReference>
<evidence type="ECO:0000256" key="10">
    <source>
        <dbReference type="ARBA" id="ARBA00022989"/>
    </source>
</evidence>
<dbReference type="AlphaFoldDB" id="A0A2W1MWB5"/>
<dbReference type="GO" id="GO:0005524">
    <property type="term" value="F:ATP binding"/>
    <property type="evidence" value="ECO:0007669"/>
    <property type="project" value="UniProtKB-KW"/>
</dbReference>
<dbReference type="InterPro" id="IPR029787">
    <property type="entry name" value="Nucleotide_cyclase"/>
</dbReference>
<evidence type="ECO:0000256" key="13">
    <source>
        <dbReference type="ARBA" id="ARBA00023239"/>
    </source>
</evidence>
<dbReference type="InterPro" id="IPR018297">
    <property type="entry name" value="A/G_cyclase_CS"/>
</dbReference>
<dbReference type="PANTHER" id="PTHR45627:SF12">
    <property type="entry name" value="ADENYLATE CYCLASE TYPE 2"/>
    <property type="match status" value="1"/>
</dbReference>
<evidence type="ECO:0000256" key="5">
    <source>
        <dbReference type="ARBA" id="ARBA00022692"/>
    </source>
</evidence>
<dbReference type="InterPro" id="IPR011006">
    <property type="entry name" value="CheY-like_superfamily"/>
</dbReference>
<dbReference type="Gene3D" id="1.10.3210.10">
    <property type="entry name" value="Hypothetical protein af1432"/>
    <property type="match status" value="1"/>
</dbReference>
<protein>
    <recommendedName>
        <fullName evidence="4">adenylate cyclase</fullName>
        <ecNumber evidence="4">4.6.1.1</ecNumber>
    </recommendedName>
</protein>
<keyword evidence="9" id="KW-0460">Magnesium</keyword>
<comment type="cofactor">
    <cofactor evidence="2">
        <name>Mg(2+)</name>
        <dbReference type="ChEBI" id="CHEBI:18420"/>
    </cofactor>
</comment>
<evidence type="ECO:0000313" key="18">
    <source>
        <dbReference type="EMBL" id="PZE16399.1"/>
    </source>
</evidence>
<comment type="caution">
    <text evidence="18">The sequence shown here is derived from an EMBL/GenBank/DDBJ whole genome shotgun (WGS) entry which is preliminary data.</text>
</comment>
<evidence type="ECO:0000256" key="12">
    <source>
        <dbReference type="ARBA" id="ARBA00023136"/>
    </source>
</evidence>
<evidence type="ECO:0000256" key="6">
    <source>
        <dbReference type="ARBA" id="ARBA00022723"/>
    </source>
</evidence>
<reference evidence="18 19" key="1">
    <citation type="submission" date="2018-06" db="EMBL/GenBank/DDBJ databases">
        <title>The draft genome sequence of Crocinitomix sp. SM1701.</title>
        <authorList>
            <person name="Zhang X."/>
        </authorList>
    </citation>
    <scope>NUCLEOTIDE SEQUENCE [LARGE SCALE GENOMIC DNA]</scope>
    <source>
        <strain evidence="18 19">SM1701</strain>
    </source>
</reference>
<dbReference type="Gene3D" id="3.40.50.2300">
    <property type="match status" value="1"/>
</dbReference>
<evidence type="ECO:0000256" key="4">
    <source>
        <dbReference type="ARBA" id="ARBA00012201"/>
    </source>
</evidence>
<dbReference type="CDD" id="cd07302">
    <property type="entry name" value="CHD"/>
    <property type="match status" value="1"/>
</dbReference>
<dbReference type="CDD" id="cd00077">
    <property type="entry name" value="HDc"/>
    <property type="match status" value="1"/>
</dbReference>
<dbReference type="GO" id="GO:0007189">
    <property type="term" value="P:adenylate cyclase-activating G protein-coupled receptor signaling pathway"/>
    <property type="evidence" value="ECO:0007669"/>
    <property type="project" value="TreeGrafter"/>
</dbReference>
<dbReference type="PROSITE" id="PS50125">
    <property type="entry name" value="GUANYLATE_CYCLASE_2"/>
    <property type="match status" value="1"/>
</dbReference>
<feature type="domain" description="Guanylate cyclase" evidence="17">
    <location>
        <begin position="164"/>
        <end position="295"/>
    </location>
</feature>
<dbReference type="InterPro" id="IPR001789">
    <property type="entry name" value="Sig_transdc_resp-reg_receiver"/>
</dbReference>
<dbReference type="Gene3D" id="3.30.70.1230">
    <property type="entry name" value="Nucleotide cyclase"/>
    <property type="match status" value="1"/>
</dbReference>
<sequence length="563" mass="64736">MQEAIINILIFNNNDQEIELLKEYLIQPSNNIFIAKTETEAKLILDTKHIGIVLLSTDISDINHLKFIDEISNINQNKDCFTIITGTVTDSALHLVQGLNKGAVDFITLPFMKNIVIAKINVFKRLYFKNKTILSLLENILPEAVLTEFRQNNKYTPKRHSNCAILFTDFIGFSKKARDYSPQELLKVLDYYFSNFDLIFQKYNIEKIKTIGDSYMAVGGLNANEDETELKMTLAALEIKAFVKEDIKKRKQAGKDFWEVRIGIHSGDLIAGVIGRKKFAFDVWGDSVNVASRCEALAPPNEINVSEHFIRKIKDFFNCTERGPIEVKNMGKINMFLINDIKPEFKLDQQGLFANLTLRAKAHLSKIDFNGIRSYIIDKLTKELPKNLVYHSLDHTLNVEQAVIKYANLEGVDEEKIILLKTAALFHDSGFLVKYEKNENIGVQYFKEVASTYGYAKADIEFVSRIIMATARLRQPIDIYENIISDADHDYLGRRDYHITAQKLIQEMAAYGYVLTEIEWLEKQIDYLAHTHQYYTTSAKNIRKKGKQKRINELTTLLKKKQV</sequence>
<gene>
    <name evidence="18" type="ORF">DNU06_12675</name>
</gene>
<dbReference type="GO" id="GO:0004016">
    <property type="term" value="F:adenylate cyclase activity"/>
    <property type="evidence" value="ECO:0007669"/>
    <property type="project" value="UniProtKB-EC"/>
</dbReference>
<evidence type="ECO:0000256" key="14">
    <source>
        <dbReference type="PROSITE-ProRule" id="PRU00169"/>
    </source>
</evidence>
<evidence type="ECO:0000256" key="9">
    <source>
        <dbReference type="ARBA" id="ARBA00022842"/>
    </source>
</evidence>
<comment type="caution">
    <text evidence="14">Lacks conserved residue(s) required for the propagation of feature annotation.</text>
</comment>
<dbReference type="InterPro" id="IPR006674">
    <property type="entry name" value="HD_domain"/>
</dbReference>
<dbReference type="GO" id="GO:0006171">
    <property type="term" value="P:cAMP biosynthetic process"/>
    <property type="evidence" value="ECO:0007669"/>
    <property type="project" value="UniProtKB-KW"/>
</dbReference>
<dbReference type="EC" id="4.6.1.1" evidence="4"/>
<evidence type="ECO:0000256" key="15">
    <source>
        <dbReference type="RuleBase" id="RU000405"/>
    </source>
</evidence>
<dbReference type="Pfam" id="PF00211">
    <property type="entry name" value="Guanylate_cyc"/>
    <property type="match status" value="1"/>
</dbReference>